<dbReference type="Proteomes" id="UP000199679">
    <property type="component" value="Chromosome I"/>
</dbReference>
<proteinExistence type="predicted"/>
<evidence type="ECO:0000256" key="1">
    <source>
        <dbReference type="SAM" id="SignalP"/>
    </source>
</evidence>
<dbReference type="STRING" id="652787.SAMN05216490_4384"/>
<sequence length="135" mass="15518">MKKIIFILTLSFLTVSAFAQKQKITIFCSVDFNGNVNYNTQDYATSNKKLSNILDQILPDSIKTKVLVDPKKKYHFKYGNETLLWLAQNDWKIVSSISGNYGNSFWLLSREISLDAPARALFMEKLENLEIKSEN</sequence>
<keyword evidence="1" id="KW-0732">Signal</keyword>
<gene>
    <name evidence="2" type="ORF">SAMN05216490_4384</name>
</gene>
<evidence type="ECO:0000313" key="3">
    <source>
        <dbReference type="Proteomes" id="UP000199679"/>
    </source>
</evidence>
<dbReference type="OrthoDB" id="9902087at2"/>
<feature type="signal peptide" evidence="1">
    <location>
        <begin position="1"/>
        <end position="19"/>
    </location>
</feature>
<organism evidence="2 3">
    <name type="scientific">Mucilaginibacter mallensis</name>
    <dbReference type="NCBI Taxonomy" id="652787"/>
    <lineage>
        <taxon>Bacteria</taxon>
        <taxon>Pseudomonadati</taxon>
        <taxon>Bacteroidota</taxon>
        <taxon>Sphingobacteriia</taxon>
        <taxon>Sphingobacteriales</taxon>
        <taxon>Sphingobacteriaceae</taxon>
        <taxon>Mucilaginibacter</taxon>
    </lineage>
</organism>
<name>A0A1H2BVJ1_MUCMA</name>
<evidence type="ECO:0000313" key="2">
    <source>
        <dbReference type="EMBL" id="SDT62134.1"/>
    </source>
</evidence>
<dbReference type="AlphaFoldDB" id="A0A1H2BVJ1"/>
<reference evidence="2 3" key="1">
    <citation type="submission" date="2016-10" db="EMBL/GenBank/DDBJ databases">
        <authorList>
            <person name="de Groot N.N."/>
        </authorList>
    </citation>
    <scope>NUCLEOTIDE SEQUENCE [LARGE SCALE GENOMIC DNA]</scope>
    <source>
        <strain evidence="2 3">MP1X4</strain>
    </source>
</reference>
<dbReference type="RefSeq" id="WP_091378141.1">
    <property type="nucleotide sequence ID" value="NZ_LT629740.1"/>
</dbReference>
<feature type="chain" id="PRO_5009270475" evidence="1">
    <location>
        <begin position="20"/>
        <end position="135"/>
    </location>
</feature>
<keyword evidence="3" id="KW-1185">Reference proteome</keyword>
<accession>A0A1H2BVJ1</accession>
<dbReference type="EMBL" id="LT629740">
    <property type="protein sequence ID" value="SDT62134.1"/>
    <property type="molecule type" value="Genomic_DNA"/>
</dbReference>
<protein>
    <submittedName>
        <fullName evidence="2">Uncharacterized protein</fullName>
    </submittedName>
</protein>